<feature type="compositionally biased region" description="Polar residues" evidence="3">
    <location>
        <begin position="1"/>
        <end position="10"/>
    </location>
</feature>
<proteinExistence type="inferred from homology"/>
<evidence type="ECO:0000256" key="2">
    <source>
        <dbReference type="RuleBase" id="RU003682"/>
    </source>
</evidence>
<name>A0ABQ9NGF4_9PEZI</name>
<accession>A0ABQ9NGF4</accession>
<dbReference type="PANTHER" id="PTHR47990">
    <property type="entry name" value="2-OXOGLUTARATE (2OG) AND FE(II)-DEPENDENT OXYGENASE SUPERFAMILY PROTEIN-RELATED"/>
    <property type="match status" value="1"/>
</dbReference>
<dbReference type="EMBL" id="JAPDRL010000331">
    <property type="protein sequence ID" value="KAJ9653323.1"/>
    <property type="molecule type" value="Genomic_DNA"/>
</dbReference>
<dbReference type="InterPro" id="IPR027443">
    <property type="entry name" value="IPNS-like_sf"/>
</dbReference>
<keyword evidence="2" id="KW-0479">Metal-binding</keyword>
<dbReference type="InterPro" id="IPR050231">
    <property type="entry name" value="Iron_ascorbate_oxido_reductase"/>
</dbReference>
<comment type="caution">
    <text evidence="5">The sequence shown here is derived from an EMBL/GenBank/DDBJ whole genome shotgun (WGS) entry which is preliminary data.</text>
</comment>
<dbReference type="Gene3D" id="2.60.120.330">
    <property type="entry name" value="B-lactam Antibiotic, Isopenicillin N Synthase, Chain"/>
    <property type="match status" value="1"/>
</dbReference>
<dbReference type="InterPro" id="IPR044861">
    <property type="entry name" value="IPNS-like_FE2OG_OXY"/>
</dbReference>
<keyword evidence="6" id="KW-1185">Reference proteome</keyword>
<evidence type="ECO:0000256" key="1">
    <source>
        <dbReference type="ARBA" id="ARBA00008056"/>
    </source>
</evidence>
<dbReference type="Proteomes" id="UP001172684">
    <property type="component" value="Unassembled WGS sequence"/>
</dbReference>
<organism evidence="5 6">
    <name type="scientific">Coniosporium apollinis</name>
    <dbReference type="NCBI Taxonomy" id="61459"/>
    <lineage>
        <taxon>Eukaryota</taxon>
        <taxon>Fungi</taxon>
        <taxon>Dikarya</taxon>
        <taxon>Ascomycota</taxon>
        <taxon>Pezizomycotina</taxon>
        <taxon>Dothideomycetes</taxon>
        <taxon>Dothideomycetes incertae sedis</taxon>
        <taxon>Coniosporium</taxon>
    </lineage>
</organism>
<feature type="region of interest" description="Disordered" evidence="3">
    <location>
        <begin position="1"/>
        <end position="24"/>
    </location>
</feature>
<sequence>MASCASTVAVSSFGPPQETADTQSTISSLLEPAISFLEPVARAPFPAIRRLFDHLRTDARDSASLNATYPSRGLFKTAAMTNPSSDQKLTLDLSPKRVLLISADLRASLAAHGLEEVLSFFSAIAAAHIPTILSALSNLAGIDLAPLHKSQNINFRLCDYWPGTAAPESDNGCGPHTDYGTFSIIFQDEHAGLEVKAPGSSGWIPIPPGGAVLLFGWCALILSGGRIHAVKHRVRRLSGTRRLSAVLFVAPDVDVALKPVNVDNSARQFSELIKSGAVDVKWFKEVMGKRWRWREGNESLANGELDEVTQDEDIEKLVFGLGSYETRVKA</sequence>
<evidence type="ECO:0000256" key="3">
    <source>
        <dbReference type="SAM" id="MobiDB-lite"/>
    </source>
</evidence>
<keyword evidence="2" id="KW-0560">Oxidoreductase</keyword>
<protein>
    <recommendedName>
        <fullName evidence="4">Fe2OG dioxygenase domain-containing protein</fullName>
    </recommendedName>
</protein>
<dbReference type="PROSITE" id="PS51471">
    <property type="entry name" value="FE2OG_OXY"/>
    <property type="match status" value="1"/>
</dbReference>
<evidence type="ECO:0000313" key="6">
    <source>
        <dbReference type="Proteomes" id="UP001172684"/>
    </source>
</evidence>
<gene>
    <name evidence="5" type="ORF">H2201_009151</name>
</gene>
<keyword evidence="2" id="KW-0408">Iron</keyword>
<dbReference type="Pfam" id="PF03171">
    <property type="entry name" value="2OG-FeII_Oxy"/>
    <property type="match status" value="1"/>
</dbReference>
<dbReference type="SUPFAM" id="SSF51197">
    <property type="entry name" value="Clavaminate synthase-like"/>
    <property type="match status" value="1"/>
</dbReference>
<dbReference type="InterPro" id="IPR005123">
    <property type="entry name" value="Oxoglu/Fe-dep_dioxygenase_dom"/>
</dbReference>
<reference evidence="5" key="1">
    <citation type="submission" date="2022-10" db="EMBL/GenBank/DDBJ databases">
        <title>Culturing micro-colonial fungi from biological soil crusts in the Mojave desert and describing Neophaeococcomyces mojavensis, and introducing the new genera and species Taxawa tesnikishii.</title>
        <authorList>
            <person name="Kurbessoian T."/>
            <person name="Stajich J.E."/>
        </authorList>
    </citation>
    <scope>NUCLEOTIDE SEQUENCE</scope>
    <source>
        <strain evidence="5">TK_1</strain>
    </source>
</reference>
<feature type="domain" description="Fe2OG dioxygenase" evidence="4">
    <location>
        <begin position="152"/>
        <end position="251"/>
    </location>
</feature>
<comment type="similarity">
    <text evidence="1 2">Belongs to the iron/ascorbate-dependent oxidoreductase family.</text>
</comment>
<evidence type="ECO:0000313" key="5">
    <source>
        <dbReference type="EMBL" id="KAJ9653323.1"/>
    </source>
</evidence>
<evidence type="ECO:0000259" key="4">
    <source>
        <dbReference type="PROSITE" id="PS51471"/>
    </source>
</evidence>